<evidence type="ECO:0000313" key="2">
    <source>
        <dbReference type="Proteomes" id="UP001457282"/>
    </source>
</evidence>
<protein>
    <submittedName>
        <fullName evidence="1">Uncharacterized protein</fullName>
    </submittedName>
</protein>
<organism evidence="1 2">
    <name type="scientific">Rubus argutus</name>
    <name type="common">Southern blackberry</name>
    <dbReference type="NCBI Taxonomy" id="59490"/>
    <lineage>
        <taxon>Eukaryota</taxon>
        <taxon>Viridiplantae</taxon>
        <taxon>Streptophyta</taxon>
        <taxon>Embryophyta</taxon>
        <taxon>Tracheophyta</taxon>
        <taxon>Spermatophyta</taxon>
        <taxon>Magnoliopsida</taxon>
        <taxon>eudicotyledons</taxon>
        <taxon>Gunneridae</taxon>
        <taxon>Pentapetalae</taxon>
        <taxon>rosids</taxon>
        <taxon>fabids</taxon>
        <taxon>Rosales</taxon>
        <taxon>Rosaceae</taxon>
        <taxon>Rosoideae</taxon>
        <taxon>Rosoideae incertae sedis</taxon>
        <taxon>Rubus</taxon>
    </lineage>
</organism>
<dbReference type="AlphaFoldDB" id="A0AAW1X7E1"/>
<proteinExistence type="predicted"/>
<comment type="caution">
    <text evidence="1">The sequence shown here is derived from an EMBL/GenBank/DDBJ whole genome shotgun (WGS) entry which is preliminary data.</text>
</comment>
<sequence>MQHIEEIWTTKLSIGKKVPNPLTLDLHHANAEDNEYKQGVETTLEFVLTKKDITGTGAPATLLLFNNEVGFSRQNIDSICSIGRSTKKGKRR</sequence>
<gene>
    <name evidence="1" type="ORF">M0R45_020124</name>
</gene>
<reference evidence="1 2" key="1">
    <citation type="journal article" date="2023" name="G3 (Bethesda)">
        <title>A chromosome-length genome assembly and annotation of blackberry (Rubus argutus, cv. 'Hillquist').</title>
        <authorList>
            <person name="Bruna T."/>
            <person name="Aryal R."/>
            <person name="Dudchenko O."/>
            <person name="Sargent D.J."/>
            <person name="Mead D."/>
            <person name="Buti M."/>
            <person name="Cavallini A."/>
            <person name="Hytonen T."/>
            <person name="Andres J."/>
            <person name="Pham M."/>
            <person name="Weisz D."/>
            <person name="Mascagni F."/>
            <person name="Usai G."/>
            <person name="Natali L."/>
            <person name="Bassil N."/>
            <person name="Fernandez G.E."/>
            <person name="Lomsadze A."/>
            <person name="Armour M."/>
            <person name="Olukolu B."/>
            <person name="Poorten T."/>
            <person name="Britton C."/>
            <person name="Davik J."/>
            <person name="Ashrafi H."/>
            <person name="Aiden E.L."/>
            <person name="Borodovsky M."/>
            <person name="Worthington M."/>
        </authorList>
    </citation>
    <scope>NUCLEOTIDE SEQUENCE [LARGE SCALE GENOMIC DNA]</scope>
    <source>
        <strain evidence="1">PI 553951</strain>
    </source>
</reference>
<dbReference type="PANTHER" id="PTHR32387">
    <property type="entry name" value="WU:FJ29H11"/>
    <property type="match status" value="1"/>
</dbReference>
<keyword evidence="2" id="KW-1185">Reference proteome</keyword>
<dbReference type="InterPro" id="IPR052957">
    <property type="entry name" value="Auxin_embryo_med"/>
</dbReference>
<dbReference type="Proteomes" id="UP001457282">
    <property type="component" value="Unassembled WGS sequence"/>
</dbReference>
<name>A0AAW1X7E1_RUBAR</name>
<accession>A0AAW1X7E1</accession>
<evidence type="ECO:0000313" key="1">
    <source>
        <dbReference type="EMBL" id="KAK9932903.1"/>
    </source>
</evidence>
<dbReference type="EMBL" id="JBEDUW010000004">
    <property type="protein sequence ID" value="KAK9932903.1"/>
    <property type="molecule type" value="Genomic_DNA"/>
</dbReference>
<dbReference type="PANTHER" id="PTHR32387:SF11">
    <property type="entry name" value="PROTEIN NO VEIN C-TERMINAL DOMAIN-CONTAINING PROTEIN"/>
    <property type="match status" value="1"/>
</dbReference>